<dbReference type="RefSeq" id="WP_158354158.1">
    <property type="nucleotide sequence ID" value="NZ_JAHQCX010000008.1"/>
</dbReference>
<accession>A0ABS6K8U1</accession>
<proteinExistence type="predicted"/>
<dbReference type="Pfam" id="PF20240">
    <property type="entry name" value="DUF6597"/>
    <property type="match status" value="1"/>
</dbReference>
<evidence type="ECO:0000259" key="1">
    <source>
        <dbReference type="PROSITE" id="PS01124"/>
    </source>
</evidence>
<gene>
    <name evidence="2" type="ORF">KTH90_12985</name>
</gene>
<comment type="caution">
    <text evidence="2">The sequence shown here is derived from an EMBL/GenBank/DDBJ whole genome shotgun (WGS) entry which is preliminary data.</text>
</comment>
<dbReference type="Pfam" id="PF12833">
    <property type="entry name" value="HTH_18"/>
    <property type="match status" value="1"/>
</dbReference>
<keyword evidence="3" id="KW-1185">Reference proteome</keyword>
<dbReference type="Gene3D" id="1.10.10.60">
    <property type="entry name" value="Homeodomain-like"/>
    <property type="match status" value="1"/>
</dbReference>
<organism evidence="2 3">
    <name type="scientific">Diplocloster modestus</name>
    <dbReference type="NCBI Taxonomy" id="2850322"/>
    <lineage>
        <taxon>Bacteria</taxon>
        <taxon>Bacillati</taxon>
        <taxon>Bacillota</taxon>
        <taxon>Clostridia</taxon>
        <taxon>Lachnospirales</taxon>
        <taxon>Lachnospiraceae</taxon>
        <taxon>Diplocloster</taxon>
    </lineage>
</organism>
<dbReference type="PROSITE" id="PS01124">
    <property type="entry name" value="HTH_ARAC_FAMILY_2"/>
    <property type="match status" value="1"/>
</dbReference>
<protein>
    <submittedName>
        <fullName evidence="2">Helix-turn-helix domain-containing protein</fullName>
    </submittedName>
</protein>
<sequence>MDRLDFHVRYQPVTAHPYTMDDSYIQVPASTLLQPFVRCFWGSVRNFNPHDSRAYDGVLLIPDTCSDLIMIQNRDSGLIRMLFVGLNDTYTVDAWDVQEKNISVFAIRFHSWTMNLISRVPMKDTLNQAVAPDDFFPGVRELGERIFEIKNFRIRMLTAEEYVKSLIHSGQVCLPFFDGIDFILKHKGVSTLKGLAEHLCYSERQTQRIFMKSLGITPGYYMDLVRYQSVWQEMLAARSTGNKIDYIDMVAKYSYADQSHFIANFKKYHSMTPSDALNNL</sequence>
<name>A0ABS6K8U1_9FIRM</name>
<dbReference type="InterPro" id="IPR018060">
    <property type="entry name" value="HTH_AraC"/>
</dbReference>
<dbReference type="EMBL" id="JAHQCX010000008">
    <property type="protein sequence ID" value="MBU9726930.1"/>
    <property type="molecule type" value="Genomic_DNA"/>
</dbReference>
<feature type="domain" description="HTH araC/xylS-type" evidence="1">
    <location>
        <begin position="191"/>
        <end position="279"/>
    </location>
</feature>
<evidence type="ECO:0000313" key="2">
    <source>
        <dbReference type="EMBL" id="MBU9726930.1"/>
    </source>
</evidence>
<dbReference type="Proteomes" id="UP001314681">
    <property type="component" value="Unassembled WGS sequence"/>
</dbReference>
<reference evidence="2 3" key="1">
    <citation type="submission" date="2021-06" db="EMBL/GenBank/DDBJ databases">
        <title>Description of novel taxa of the family Lachnospiraceae.</title>
        <authorList>
            <person name="Chaplin A.V."/>
            <person name="Sokolova S.R."/>
            <person name="Pikina A.P."/>
            <person name="Korzhanova M."/>
            <person name="Belova V."/>
            <person name="Korostin D."/>
            <person name="Efimov B.A."/>
        </authorList>
    </citation>
    <scope>NUCLEOTIDE SEQUENCE [LARGE SCALE GENOMIC DNA]</scope>
    <source>
        <strain evidence="2 3">ASD4241</strain>
    </source>
</reference>
<dbReference type="InterPro" id="IPR046532">
    <property type="entry name" value="DUF6597"/>
</dbReference>
<evidence type="ECO:0000313" key="3">
    <source>
        <dbReference type="Proteomes" id="UP001314681"/>
    </source>
</evidence>
<dbReference type="SMART" id="SM00342">
    <property type="entry name" value="HTH_ARAC"/>
    <property type="match status" value="1"/>
</dbReference>